<dbReference type="EMBL" id="CAUYUJ010006025">
    <property type="protein sequence ID" value="CAK0815885.1"/>
    <property type="molecule type" value="Genomic_DNA"/>
</dbReference>
<keyword evidence="2" id="KW-1185">Reference proteome</keyword>
<sequence>MDGGVAHWTEIPGLSVSVTLARPRDKVLIVFHVDCNPQDHFYDARFTVFRRSEAGLGAVTNLGFSEDGLWDRPGLLGLHRLQRVPGRHLLRHARVRGHVELQRLCTFGDGTRARPLRALPSSWARSLAPFRQSGCLPDKSSTAQKKVCRSDLP</sequence>
<dbReference type="Proteomes" id="UP001189429">
    <property type="component" value="Unassembled WGS sequence"/>
</dbReference>
<protein>
    <recommendedName>
        <fullName evidence="3">Galectin</fullName>
    </recommendedName>
</protein>
<evidence type="ECO:0008006" key="3">
    <source>
        <dbReference type="Google" id="ProtNLM"/>
    </source>
</evidence>
<accession>A0ABN9RBF9</accession>
<reference evidence="1" key="1">
    <citation type="submission" date="2023-10" db="EMBL/GenBank/DDBJ databases">
        <authorList>
            <person name="Chen Y."/>
            <person name="Shah S."/>
            <person name="Dougan E. K."/>
            <person name="Thang M."/>
            <person name="Chan C."/>
        </authorList>
    </citation>
    <scope>NUCLEOTIDE SEQUENCE [LARGE SCALE GENOMIC DNA]</scope>
</reference>
<proteinExistence type="predicted"/>
<evidence type="ECO:0000313" key="1">
    <source>
        <dbReference type="EMBL" id="CAK0815885.1"/>
    </source>
</evidence>
<comment type="caution">
    <text evidence="1">The sequence shown here is derived from an EMBL/GenBank/DDBJ whole genome shotgun (WGS) entry which is preliminary data.</text>
</comment>
<organism evidence="1 2">
    <name type="scientific">Prorocentrum cordatum</name>
    <dbReference type="NCBI Taxonomy" id="2364126"/>
    <lineage>
        <taxon>Eukaryota</taxon>
        <taxon>Sar</taxon>
        <taxon>Alveolata</taxon>
        <taxon>Dinophyceae</taxon>
        <taxon>Prorocentrales</taxon>
        <taxon>Prorocentraceae</taxon>
        <taxon>Prorocentrum</taxon>
    </lineage>
</organism>
<name>A0ABN9RBF9_9DINO</name>
<gene>
    <name evidence="1" type="ORF">PCOR1329_LOCUS19020</name>
</gene>
<evidence type="ECO:0000313" key="2">
    <source>
        <dbReference type="Proteomes" id="UP001189429"/>
    </source>
</evidence>